<dbReference type="PRINTS" id="PR00953">
    <property type="entry name" value="TYPE3IMRPROT"/>
</dbReference>
<dbReference type="InterPro" id="IPR006303">
    <property type="entry name" value="FliR"/>
</dbReference>
<evidence type="ECO:0000256" key="1">
    <source>
        <dbReference type="ARBA" id="ARBA00002578"/>
    </source>
</evidence>
<reference evidence="11" key="1">
    <citation type="submission" date="2012-01" db="EMBL/GenBank/DDBJ databases">
        <title>The Genome Sequence of Treponema denticola H-22.</title>
        <authorList>
            <consortium name="The Broad Institute Genome Sequencing Platform"/>
            <person name="Earl A."/>
            <person name="Ward D."/>
            <person name="Feldgarden M."/>
            <person name="Gevers D."/>
            <person name="Blanton J.M."/>
            <person name="Fenno C.J."/>
            <person name="Baranova O.V."/>
            <person name="Mathney J."/>
            <person name="Dewhirst F.E."/>
            <person name="Izard J."/>
            <person name="Young S.K."/>
            <person name="Zeng Q."/>
            <person name="Gargeya S."/>
            <person name="Fitzgerald M."/>
            <person name="Haas B."/>
            <person name="Abouelleil A."/>
            <person name="Alvarado L."/>
            <person name="Arachchi H.M."/>
            <person name="Berlin A."/>
            <person name="Chapman S.B."/>
            <person name="Gearin G."/>
            <person name="Goldberg J."/>
            <person name="Griggs A."/>
            <person name="Gujja S."/>
            <person name="Hansen M."/>
            <person name="Heiman D."/>
            <person name="Howarth C."/>
            <person name="Larimer J."/>
            <person name="Lui A."/>
            <person name="MacDonald P.J.P."/>
            <person name="McCowen C."/>
            <person name="Montmayeur A."/>
            <person name="Murphy C."/>
            <person name="Neiman D."/>
            <person name="Pearson M."/>
            <person name="Priest M."/>
            <person name="Roberts A."/>
            <person name="Saif S."/>
            <person name="Shea T."/>
            <person name="Sisk P."/>
            <person name="Stolte C."/>
            <person name="Sykes S."/>
            <person name="Wortman J."/>
            <person name="Nusbaum C."/>
            <person name="Birren B."/>
        </authorList>
    </citation>
    <scope>NUCLEOTIDE SEQUENCE [LARGE SCALE GENOMIC DNA]</scope>
    <source>
        <strain evidence="11">H-22</strain>
    </source>
</reference>
<evidence type="ECO:0000256" key="7">
    <source>
        <dbReference type="ARBA" id="ARBA00023136"/>
    </source>
</evidence>
<dbReference type="GO" id="GO:0044780">
    <property type="term" value="P:bacterial-type flagellum assembly"/>
    <property type="evidence" value="ECO:0007669"/>
    <property type="project" value="UniProtKB-UniRule"/>
</dbReference>
<evidence type="ECO:0000256" key="9">
    <source>
        <dbReference type="NCBIfam" id="TIGR01400"/>
    </source>
</evidence>
<comment type="similarity">
    <text evidence="2 10">Belongs to the FliR/MopE/SpaR family.</text>
</comment>
<dbReference type="Pfam" id="PF01311">
    <property type="entry name" value="Bac_export_1"/>
    <property type="match status" value="1"/>
</dbReference>
<dbReference type="RefSeq" id="WP_002673318.1">
    <property type="nucleotide sequence ID" value="NZ_CM001795.1"/>
</dbReference>
<evidence type="ECO:0000313" key="11">
    <source>
        <dbReference type="EMBL" id="EMB33125.1"/>
    </source>
</evidence>
<name>A0A0E2E3S1_TREDN</name>
<evidence type="ECO:0000256" key="5">
    <source>
        <dbReference type="ARBA" id="ARBA00022692"/>
    </source>
</evidence>
<keyword evidence="11" id="KW-0282">Flagellum</keyword>
<dbReference type="EMBL" id="AGDV01000012">
    <property type="protein sequence ID" value="EMB33125.1"/>
    <property type="molecule type" value="Genomic_DNA"/>
</dbReference>
<gene>
    <name evidence="11" type="ORF">HMPREF9726_01486</name>
</gene>
<organism evidence="11">
    <name type="scientific">Treponema denticola H-22</name>
    <dbReference type="NCBI Taxonomy" id="999432"/>
    <lineage>
        <taxon>Bacteria</taxon>
        <taxon>Pseudomonadati</taxon>
        <taxon>Spirochaetota</taxon>
        <taxon>Spirochaetia</taxon>
        <taxon>Spirochaetales</taxon>
        <taxon>Treponemataceae</taxon>
        <taxon>Treponema</taxon>
    </lineage>
</organism>
<dbReference type="PANTHER" id="PTHR30065:SF1">
    <property type="entry name" value="SURFACE PRESENTATION OF ANTIGENS PROTEIN SPAR"/>
    <property type="match status" value="1"/>
</dbReference>
<dbReference type="AlphaFoldDB" id="A0A0E2E3S1"/>
<dbReference type="GO" id="GO:0009425">
    <property type="term" value="C:bacterial-type flagellum basal body"/>
    <property type="evidence" value="ECO:0007669"/>
    <property type="project" value="UniProtKB-SubCell"/>
</dbReference>
<keyword evidence="4 10" id="KW-1003">Cell membrane</keyword>
<sequence>MQPFDFILDKEPIFLLAAVRIFAILMTSPLMSMRNVSRIAKVALAGLTAFMVTPYAYPNFGNLNAFSLEYLLLLLGEGLIGVLTGFFISILFSTFSTAGQFFSFQMGFGASGVFDALAQVENPLVGQYFNFIAVLIFLRINGFQRLFLGGIMKSIEHVNCFLFLERQEELSTYLLGAVGNLFLNAMIIALPVMGTLILIHITMGLLTKAAPQMNLLSEGFPITILTAFFILALALPFFINTFEIILEKGFSDFWRLLDSLGGTK</sequence>
<feature type="transmembrane region" description="Helical" evidence="10">
    <location>
        <begin position="12"/>
        <end position="32"/>
    </location>
</feature>
<dbReference type="InterPro" id="IPR002010">
    <property type="entry name" value="T3SS_IM_R"/>
</dbReference>
<feature type="transmembrane region" description="Helical" evidence="10">
    <location>
        <begin position="39"/>
        <end position="58"/>
    </location>
</feature>
<comment type="caution">
    <text evidence="11">The sequence shown here is derived from an EMBL/GenBank/DDBJ whole genome shotgun (WGS) entry which is preliminary data.</text>
</comment>
<protein>
    <recommendedName>
        <fullName evidence="3 9">Flagellar biosynthetic protein FliR</fullName>
    </recommendedName>
</protein>
<accession>A0A0E2E3S1</accession>
<keyword evidence="8 10" id="KW-0975">Bacterial flagellum</keyword>
<feature type="transmembrane region" description="Helical" evidence="10">
    <location>
        <begin position="173"/>
        <end position="199"/>
    </location>
</feature>
<dbReference type="HOGENOM" id="CLU_063626_2_0_12"/>
<evidence type="ECO:0000256" key="2">
    <source>
        <dbReference type="ARBA" id="ARBA00009772"/>
    </source>
</evidence>
<dbReference type="Proteomes" id="UP000011705">
    <property type="component" value="Chromosome"/>
</dbReference>
<dbReference type="GO" id="GO:0005886">
    <property type="term" value="C:plasma membrane"/>
    <property type="evidence" value="ECO:0007669"/>
    <property type="project" value="UniProtKB-SubCell"/>
</dbReference>
<dbReference type="PATRIC" id="fig|999432.5.peg.1541"/>
<keyword evidence="11" id="KW-0966">Cell projection</keyword>
<feature type="transmembrane region" description="Helical" evidence="10">
    <location>
        <begin position="219"/>
        <end position="239"/>
    </location>
</feature>
<dbReference type="GO" id="GO:0006605">
    <property type="term" value="P:protein targeting"/>
    <property type="evidence" value="ECO:0007669"/>
    <property type="project" value="UniProtKB-UniRule"/>
</dbReference>
<evidence type="ECO:0000256" key="10">
    <source>
        <dbReference type="RuleBase" id="RU362071"/>
    </source>
</evidence>
<keyword evidence="6 10" id="KW-1133">Transmembrane helix</keyword>
<keyword evidence="11" id="KW-0969">Cilium</keyword>
<feature type="transmembrane region" description="Helical" evidence="10">
    <location>
        <begin position="70"/>
        <end position="92"/>
    </location>
</feature>
<dbReference type="PANTHER" id="PTHR30065">
    <property type="entry name" value="FLAGELLAR BIOSYNTHETIC PROTEIN FLIR"/>
    <property type="match status" value="1"/>
</dbReference>
<comment type="function">
    <text evidence="1 10">Role in flagellar biosynthesis.</text>
</comment>
<feature type="transmembrane region" description="Helical" evidence="10">
    <location>
        <begin position="124"/>
        <end position="143"/>
    </location>
</feature>
<evidence type="ECO:0000256" key="4">
    <source>
        <dbReference type="ARBA" id="ARBA00022475"/>
    </source>
</evidence>
<evidence type="ECO:0000256" key="8">
    <source>
        <dbReference type="ARBA" id="ARBA00023143"/>
    </source>
</evidence>
<proteinExistence type="inferred from homology"/>
<evidence type="ECO:0000256" key="6">
    <source>
        <dbReference type="ARBA" id="ARBA00022989"/>
    </source>
</evidence>
<comment type="subcellular location">
    <subcellularLocation>
        <location evidence="10">Cell membrane</location>
        <topology evidence="10">Multi-pass membrane protein</topology>
    </subcellularLocation>
    <subcellularLocation>
        <location evidence="10">Bacterial flagellum basal body</location>
    </subcellularLocation>
</comment>
<keyword evidence="7 10" id="KW-0472">Membrane</keyword>
<dbReference type="GeneID" id="2741668"/>
<evidence type="ECO:0000256" key="3">
    <source>
        <dbReference type="ARBA" id="ARBA00021717"/>
    </source>
</evidence>
<dbReference type="NCBIfam" id="TIGR01400">
    <property type="entry name" value="fliR"/>
    <property type="match status" value="1"/>
</dbReference>
<keyword evidence="5 10" id="KW-0812">Transmembrane</keyword>